<name>A0A8F5BV78_9CREN</name>
<protein>
    <submittedName>
        <fullName evidence="1">Uncharacterized protein</fullName>
    </submittedName>
</protein>
<organism evidence="1 2">
    <name type="scientific">Saccharolobus shibatae</name>
    <dbReference type="NCBI Taxonomy" id="2286"/>
    <lineage>
        <taxon>Archaea</taxon>
        <taxon>Thermoproteota</taxon>
        <taxon>Thermoprotei</taxon>
        <taxon>Sulfolobales</taxon>
        <taxon>Sulfolobaceae</taxon>
        <taxon>Saccharolobus</taxon>
    </lineage>
</organism>
<sequence length="40" mass="4879">MVSEKLPINFLENRYILTLKTFFKIYLGRFKAPLRIVIYE</sequence>
<accession>A0A8F5BV78</accession>
<dbReference type="EMBL" id="CP077715">
    <property type="protein sequence ID" value="QXJ31943.1"/>
    <property type="molecule type" value="Genomic_DNA"/>
</dbReference>
<gene>
    <name evidence="1" type="ORF">J5U21_01594</name>
</gene>
<dbReference type="Proteomes" id="UP000693941">
    <property type="component" value="Chromosome"/>
</dbReference>
<reference evidence="1" key="1">
    <citation type="journal article" date="2021" name="Environ. Microbiol.">
        <title>New insights into the diversity and evolution of the archaeal mobilome from three complete genomes of Saccharolobus shibatae.</title>
        <authorList>
            <person name="Medvedeva S."/>
            <person name="Brandt D."/>
            <person name="Cvirkaite-Krupovic V."/>
            <person name="Liu Y."/>
            <person name="Severinov K."/>
            <person name="Ishino S."/>
            <person name="Ishino Y."/>
            <person name="Prangishvili D."/>
            <person name="Kalinowski J."/>
            <person name="Krupovic M."/>
        </authorList>
    </citation>
    <scope>NUCLEOTIDE SEQUENCE</scope>
    <source>
        <strain evidence="1">BEU9</strain>
    </source>
</reference>
<evidence type="ECO:0000313" key="1">
    <source>
        <dbReference type="EMBL" id="QXJ31943.1"/>
    </source>
</evidence>
<evidence type="ECO:0000313" key="2">
    <source>
        <dbReference type="Proteomes" id="UP000693941"/>
    </source>
</evidence>
<dbReference type="AlphaFoldDB" id="A0A8F5BV78"/>
<proteinExistence type="predicted"/>